<dbReference type="EMBL" id="GHES01043577">
    <property type="protein sequence ID" value="MPA74136.1"/>
    <property type="molecule type" value="Transcribed_RNA"/>
</dbReference>
<dbReference type="AlphaFoldDB" id="A0A5B7C1N4"/>
<dbReference type="PANTHER" id="PTHR33130">
    <property type="entry name" value="PUTATIVE (DUF1639)-RELATED"/>
    <property type="match status" value="1"/>
</dbReference>
<evidence type="ECO:0000256" key="1">
    <source>
        <dbReference type="SAM" id="MobiDB-lite"/>
    </source>
</evidence>
<proteinExistence type="predicted"/>
<feature type="compositionally biased region" description="Low complexity" evidence="1">
    <location>
        <begin position="108"/>
        <end position="121"/>
    </location>
</feature>
<dbReference type="PANTHER" id="PTHR33130:SF45">
    <property type="entry name" value="OS05G0541700 PROTEIN"/>
    <property type="match status" value="1"/>
</dbReference>
<protein>
    <submittedName>
        <fullName evidence="3">Uncharacterized protein</fullName>
    </submittedName>
</protein>
<gene>
    <name evidence="2" type="ORF">Din_043576</name>
    <name evidence="3" type="ORF">Din_043577</name>
</gene>
<name>A0A5B7C1N4_DAVIN</name>
<feature type="compositionally biased region" description="Low complexity" evidence="1">
    <location>
        <begin position="173"/>
        <end position="191"/>
    </location>
</feature>
<dbReference type="EMBL" id="GHES01043576">
    <property type="protein sequence ID" value="MPA74135.1"/>
    <property type="molecule type" value="Transcribed_RNA"/>
</dbReference>
<sequence>MEKNNYKHNGGRERLVGVLGDGLLRSTSTTTTTHQSSEPRLLSATTSSDFVLQWGNRKRLRCMKIQVKDNVNSNSASADAAAPLHRTTTVRVDRRVVRSDSNNTNKDSTTISNQPTTTTTSNGYLNLRHRPASPSHRILRNSESSIAMKGHSNGVRGLASPDRGGQDKRGSNHNKTTTNTNHHNNHNDTNNVGGASASSETAHDSKKGGSSSGSEAIPAVWPPKFVIALTNKEKEEDFMAIKGSKLPQRPKKRAKFIQRTLNLVSPGAWLCDLTLERYEVREKKINKKRPRGLKAMGNMDSDSE</sequence>
<reference evidence="3" key="1">
    <citation type="submission" date="2019-08" db="EMBL/GenBank/DDBJ databases">
        <title>Reference gene set and small RNA set construction with multiple tissues from Davidia involucrata Baill.</title>
        <authorList>
            <person name="Yang H."/>
            <person name="Zhou C."/>
            <person name="Li G."/>
            <person name="Wang J."/>
            <person name="Gao P."/>
            <person name="Wang M."/>
            <person name="Wang R."/>
            <person name="Zhao Y."/>
        </authorList>
    </citation>
    <scope>NUCLEOTIDE SEQUENCE</scope>
    <source>
        <tissue evidence="3">Mixed with DoveR01_LX</tissue>
    </source>
</reference>
<feature type="region of interest" description="Disordered" evidence="1">
    <location>
        <begin position="72"/>
        <end position="217"/>
    </location>
</feature>
<dbReference type="Pfam" id="PF07797">
    <property type="entry name" value="DUF1639"/>
    <property type="match status" value="1"/>
</dbReference>
<organism evidence="3">
    <name type="scientific">Davidia involucrata</name>
    <name type="common">Dove tree</name>
    <dbReference type="NCBI Taxonomy" id="16924"/>
    <lineage>
        <taxon>Eukaryota</taxon>
        <taxon>Viridiplantae</taxon>
        <taxon>Streptophyta</taxon>
        <taxon>Embryophyta</taxon>
        <taxon>Tracheophyta</taxon>
        <taxon>Spermatophyta</taxon>
        <taxon>Magnoliopsida</taxon>
        <taxon>eudicotyledons</taxon>
        <taxon>Gunneridae</taxon>
        <taxon>Pentapetalae</taxon>
        <taxon>asterids</taxon>
        <taxon>Cornales</taxon>
        <taxon>Nyssaceae</taxon>
        <taxon>Davidia</taxon>
    </lineage>
</organism>
<dbReference type="InterPro" id="IPR012438">
    <property type="entry name" value="DUF1639"/>
</dbReference>
<feature type="compositionally biased region" description="Low complexity" evidence="1">
    <location>
        <begin position="72"/>
        <end position="90"/>
    </location>
</feature>
<evidence type="ECO:0000313" key="2">
    <source>
        <dbReference type="EMBL" id="MPA74135.1"/>
    </source>
</evidence>
<evidence type="ECO:0000313" key="3">
    <source>
        <dbReference type="EMBL" id="MPA74136.1"/>
    </source>
</evidence>
<accession>A0A5B7C1N4</accession>